<evidence type="ECO:0000256" key="3">
    <source>
        <dbReference type="ARBA" id="ARBA00022679"/>
    </source>
</evidence>
<keyword evidence="3" id="KW-0808">Transferase</keyword>
<evidence type="ECO:0000259" key="5">
    <source>
        <dbReference type="Pfam" id="PF01555"/>
    </source>
</evidence>
<dbReference type="InterPro" id="IPR002052">
    <property type="entry name" value="DNA_methylase_N6_adenine_CS"/>
</dbReference>
<dbReference type="PANTHER" id="PTHR13370:SF24">
    <property type="entry name" value="TYPE III RESTRICTION-MODIFICATION ENZYME STYLTI MOD SUBUNIT"/>
    <property type="match status" value="1"/>
</dbReference>
<dbReference type="Proteomes" id="UP000030700">
    <property type="component" value="Unassembled WGS sequence"/>
</dbReference>
<evidence type="ECO:0000256" key="2">
    <source>
        <dbReference type="ARBA" id="ARBA00022603"/>
    </source>
</evidence>
<evidence type="ECO:0000313" key="6">
    <source>
        <dbReference type="EMBL" id="GAK54419.1"/>
    </source>
</evidence>
<comment type="similarity">
    <text evidence="1 4">Belongs to the N(4)/N(6)-methyltransferase family.</text>
</comment>
<dbReference type="InterPro" id="IPR002941">
    <property type="entry name" value="DNA_methylase_N4/N6"/>
</dbReference>
<reference evidence="6" key="1">
    <citation type="journal article" date="2015" name="PeerJ">
        <title>First genomic representation of candidate bacterial phylum KSB3 points to enhanced environmental sensing as a trigger of wastewater bulking.</title>
        <authorList>
            <person name="Sekiguchi Y."/>
            <person name="Ohashi A."/>
            <person name="Parks D.H."/>
            <person name="Yamauchi T."/>
            <person name="Tyson G.W."/>
            <person name="Hugenholtz P."/>
        </authorList>
    </citation>
    <scope>NUCLEOTIDE SEQUENCE [LARGE SCALE GENOMIC DNA]</scope>
</reference>
<evidence type="ECO:0000256" key="4">
    <source>
        <dbReference type="RuleBase" id="RU362026"/>
    </source>
</evidence>
<dbReference type="HOGENOM" id="CLU_024927_5_1_0"/>
<proteinExistence type="inferred from homology"/>
<evidence type="ECO:0000256" key="1">
    <source>
        <dbReference type="ARBA" id="ARBA00006594"/>
    </source>
</evidence>
<feature type="domain" description="DNA methylase N-4/N-6" evidence="5">
    <location>
        <begin position="63"/>
        <end position="289"/>
    </location>
</feature>
<organism evidence="6">
    <name type="scientific">Candidatus Moduliflexus flocculans</name>
    <dbReference type="NCBI Taxonomy" id="1499966"/>
    <lineage>
        <taxon>Bacteria</taxon>
        <taxon>Candidatus Moduliflexota</taxon>
        <taxon>Candidatus Moduliflexia</taxon>
        <taxon>Candidatus Moduliflexales</taxon>
        <taxon>Candidatus Moduliflexaceae</taxon>
    </lineage>
</organism>
<keyword evidence="2 6" id="KW-0489">Methyltransferase</keyword>
<sequence>MPKKREHADHQPLLLTPPMRGEISIPLDHSEETPFTRIYQNKYGQLFQGDSIAWLQSLPSESIDLIFADPPYNIKKAEWDKFESQEHYIQWSLQWIQEAARVLTKTGTLYICGFSEVLADLKHPAMKYFSGCKWLIWYYKNKANLGNDWGRSHESILHLRKDRQSFTFNIDDVRIPYGKHTLKYPAHPQAESSQYGNGEKRHDVWIPHAQGAKPKDVIEIPTTCNGMEEKTPHPTQKPEELLRRIILGSSNEGDIVLDPFSGSGTTLVVAEQLQRKWFGCELSPDYNQWAIKRLESVIHKTKEEWIQLDRLSEERRNSIR</sequence>
<dbReference type="PROSITE" id="PS00092">
    <property type="entry name" value="N6_MTASE"/>
    <property type="match status" value="1"/>
</dbReference>
<dbReference type="GO" id="GO:0005737">
    <property type="term" value="C:cytoplasm"/>
    <property type="evidence" value="ECO:0007669"/>
    <property type="project" value="TreeGrafter"/>
</dbReference>
<dbReference type="EC" id="2.1.1.-" evidence="4"/>
<evidence type="ECO:0000313" key="7">
    <source>
        <dbReference type="Proteomes" id="UP000030700"/>
    </source>
</evidence>
<dbReference type="AlphaFoldDB" id="A0A081BSN8"/>
<dbReference type="SUPFAM" id="SSF53335">
    <property type="entry name" value="S-adenosyl-L-methionine-dependent methyltransferases"/>
    <property type="match status" value="1"/>
</dbReference>
<dbReference type="GO" id="GO:0008170">
    <property type="term" value="F:N-methyltransferase activity"/>
    <property type="evidence" value="ECO:0007669"/>
    <property type="project" value="InterPro"/>
</dbReference>
<dbReference type="STRING" id="1499966.U14_05704"/>
<dbReference type="InterPro" id="IPR029063">
    <property type="entry name" value="SAM-dependent_MTases_sf"/>
</dbReference>
<keyword evidence="7" id="KW-1185">Reference proteome</keyword>
<accession>A0A081BSN8</accession>
<dbReference type="EMBL" id="DF820461">
    <property type="protein sequence ID" value="GAK54419.1"/>
    <property type="molecule type" value="Genomic_DNA"/>
</dbReference>
<gene>
    <name evidence="6" type="ORF">U14_05704</name>
</gene>
<dbReference type="GO" id="GO:0003677">
    <property type="term" value="F:DNA binding"/>
    <property type="evidence" value="ECO:0007669"/>
    <property type="project" value="InterPro"/>
</dbReference>
<dbReference type="PANTHER" id="PTHR13370">
    <property type="entry name" value="RNA METHYLASE-RELATED"/>
    <property type="match status" value="1"/>
</dbReference>
<dbReference type="Pfam" id="PF01555">
    <property type="entry name" value="N6_N4_Mtase"/>
    <property type="match status" value="1"/>
</dbReference>
<dbReference type="InterPro" id="IPR001091">
    <property type="entry name" value="RM_Methyltransferase"/>
</dbReference>
<dbReference type="Gene3D" id="3.40.50.150">
    <property type="entry name" value="Vaccinia Virus protein VP39"/>
    <property type="match status" value="1"/>
</dbReference>
<dbReference type="PRINTS" id="PR00508">
    <property type="entry name" value="S21N4MTFRASE"/>
</dbReference>
<dbReference type="GO" id="GO:0032259">
    <property type="term" value="P:methylation"/>
    <property type="evidence" value="ECO:0007669"/>
    <property type="project" value="UniProtKB-KW"/>
</dbReference>
<protein>
    <recommendedName>
        <fullName evidence="4">Methyltransferase</fullName>
        <ecNumber evidence="4">2.1.1.-</ecNumber>
    </recommendedName>
</protein>
<name>A0A081BSN8_9BACT</name>